<name>A0A858MSW5_9CAUD</name>
<dbReference type="InterPro" id="IPR021674">
    <property type="entry name" value="Phage_T4_Gp14_neck-protein"/>
</dbReference>
<sequence length="232" mass="26159">MANKLFSHSLFSNDAKFIQSIHDRFIFDNGIDAEYLPRKIMNRDPILNEPLSSVFDDAISLDMYIHNTEMFFGGNQTLGMNGFSFSFGAASVLVSRNEFIAKVKIDSPHEGDLIFLHPNKMLFEIINVNSKDAIISGGRLFTFEIFIKPYSWGEGYASFDNLNDGNTSSPAIDIIKDMVNKVDESKWDDGCKDDQTSMLDMKENLGLQSQNADFECDSADKIHRDVKSFGFS</sequence>
<protein>
    <submittedName>
        <fullName evidence="1">Neck protein</fullName>
    </submittedName>
</protein>
<gene>
    <name evidence="1" type="ORF">Ab1vBOLIVR5_gp219</name>
</gene>
<accession>A0A858MSW5</accession>
<organism evidence="1 2">
    <name type="scientific">Agrobacterium phage OLIVR5</name>
    <dbReference type="NCBI Taxonomy" id="2723773"/>
    <lineage>
        <taxon>Viruses</taxon>
        <taxon>Duplodnaviria</taxon>
        <taxon>Heunggongvirae</taxon>
        <taxon>Uroviricota</taxon>
        <taxon>Caudoviricetes</taxon>
        <taxon>Pootjesviridae</taxon>
        <taxon>Heverleevirus</taxon>
        <taxon>Heverleevirus OLIVR5</taxon>
    </lineage>
</organism>
<proteinExistence type="predicted"/>
<dbReference type="EMBL" id="MT234342">
    <property type="protein sequence ID" value="QIW87867.1"/>
    <property type="molecule type" value="Genomic_DNA"/>
</dbReference>
<evidence type="ECO:0000313" key="1">
    <source>
        <dbReference type="EMBL" id="QIW87867.1"/>
    </source>
</evidence>
<evidence type="ECO:0000313" key="2">
    <source>
        <dbReference type="Proteomes" id="UP000671873"/>
    </source>
</evidence>
<keyword evidence="2" id="KW-1185">Reference proteome</keyword>
<dbReference type="Pfam" id="PF11649">
    <property type="entry name" value="T4_neck-protein"/>
    <property type="match status" value="1"/>
</dbReference>
<reference evidence="1 2" key="1">
    <citation type="submission" date="2020-03" db="EMBL/GenBank/DDBJ databases">
        <authorList>
            <person name="Holtappels D."/>
            <person name="Bomans J.P.J."/>
            <person name="Lavigne R."/>
            <person name="Wagemans J."/>
        </authorList>
    </citation>
    <scope>NUCLEOTIDE SEQUENCE [LARGE SCALE GENOMIC DNA]</scope>
    <source>
        <strain evidence="1 2">OLIVR5</strain>
    </source>
</reference>
<dbReference type="Proteomes" id="UP000671873">
    <property type="component" value="Segment"/>
</dbReference>